<dbReference type="OrthoDB" id="6015145at2"/>
<name>A0A4R5PI90_9HYPH</name>
<dbReference type="RefSeq" id="WP_133285136.1">
    <property type="nucleotide sequence ID" value="NZ_SMSI01000003.1"/>
</dbReference>
<organism evidence="1 2">
    <name type="scientific">Pseudohoeflea suaedae</name>
    <dbReference type="NCBI Taxonomy" id="877384"/>
    <lineage>
        <taxon>Bacteria</taxon>
        <taxon>Pseudomonadati</taxon>
        <taxon>Pseudomonadota</taxon>
        <taxon>Alphaproteobacteria</taxon>
        <taxon>Hyphomicrobiales</taxon>
        <taxon>Rhizobiaceae</taxon>
        <taxon>Pseudohoeflea</taxon>
    </lineage>
</organism>
<dbReference type="Proteomes" id="UP000295131">
    <property type="component" value="Unassembled WGS sequence"/>
</dbReference>
<dbReference type="AlphaFoldDB" id="A0A4R5PI90"/>
<dbReference type="EMBL" id="SMSI01000003">
    <property type="protein sequence ID" value="TDH34851.1"/>
    <property type="molecule type" value="Genomic_DNA"/>
</dbReference>
<accession>A0A4R5PI90</accession>
<keyword evidence="2" id="KW-1185">Reference proteome</keyword>
<reference evidence="1 2" key="1">
    <citation type="journal article" date="2013" name="Int. J. Syst. Evol. Microbiol.">
        <title>Hoeflea suaedae sp. nov., an endophytic bacterium isolated from the root of the halophyte Suaeda maritima.</title>
        <authorList>
            <person name="Chung E.J."/>
            <person name="Park J.A."/>
            <person name="Pramanik P."/>
            <person name="Bibi F."/>
            <person name="Jeon C.O."/>
            <person name="Chung Y.R."/>
        </authorList>
    </citation>
    <scope>NUCLEOTIDE SEQUENCE [LARGE SCALE GENOMIC DNA]</scope>
    <source>
        <strain evidence="1 2">YC6898</strain>
    </source>
</reference>
<evidence type="ECO:0000313" key="2">
    <source>
        <dbReference type="Proteomes" id="UP000295131"/>
    </source>
</evidence>
<protein>
    <submittedName>
        <fullName evidence="1">Uncharacterized protein</fullName>
    </submittedName>
</protein>
<evidence type="ECO:0000313" key="1">
    <source>
        <dbReference type="EMBL" id="TDH34851.1"/>
    </source>
</evidence>
<comment type="caution">
    <text evidence="1">The sequence shown here is derived from an EMBL/GenBank/DDBJ whole genome shotgun (WGS) entry which is preliminary data.</text>
</comment>
<sequence length="281" mass="30589">MSYLVTLDMYSGRENPHWVLTGAQASELLKRSQNYQDRFGVAPAPRMLGYRGVEITPIATQDGVAAPLVDSREAELNNGSVYVSGIPELEDFIVSTGKAFIEPDTLNYIQNAFKTPASRLSAATTGTGCPKCVAADAPAYDPDFWNTPQRQPKNNCYNYANNQATDTFAQPGRATGMPITGLSCKGVQPSAQSDGLKPSADFSTPLKAGAGWYVALVIWPGKDYHWYRQDNVGCWSHKAGETAARNTDDSNNPITDPKTCDRGPYTDFCTYMITGSWVTIS</sequence>
<gene>
    <name evidence="1" type="ORF">E2A64_14000</name>
</gene>
<proteinExistence type="predicted"/>